<reference evidence="1" key="1">
    <citation type="submission" date="2022-10" db="EMBL/GenBank/DDBJ databases">
        <title>Luteolibacter sp. GHJ8, whole genome shotgun sequencing project.</title>
        <authorList>
            <person name="Zhao G."/>
            <person name="Shen L."/>
        </authorList>
    </citation>
    <scope>NUCLEOTIDE SEQUENCE</scope>
    <source>
        <strain evidence="1">GHJ8</strain>
    </source>
</reference>
<evidence type="ECO:0000313" key="2">
    <source>
        <dbReference type="Proteomes" id="UP001165653"/>
    </source>
</evidence>
<organism evidence="1 2">
    <name type="scientific">Luteolibacter rhizosphaerae</name>
    <dbReference type="NCBI Taxonomy" id="2989719"/>
    <lineage>
        <taxon>Bacteria</taxon>
        <taxon>Pseudomonadati</taxon>
        <taxon>Verrucomicrobiota</taxon>
        <taxon>Verrucomicrobiia</taxon>
        <taxon>Verrucomicrobiales</taxon>
        <taxon>Verrucomicrobiaceae</taxon>
        <taxon>Luteolibacter</taxon>
    </lineage>
</organism>
<comment type="caution">
    <text evidence="1">The sequence shown here is derived from an EMBL/GenBank/DDBJ whole genome shotgun (WGS) entry which is preliminary data.</text>
</comment>
<dbReference type="InterPro" id="IPR008930">
    <property type="entry name" value="Terpenoid_cyclase/PrenylTrfase"/>
</dbReference>
<proteinExistence type="predicted"/>
<sequence length="362" mass="39561">MTNSEFPNDEGRVSGKGQAIARGKTFSFFRTLHSAFANSAFVIPLLLSPVASAQDLPRRPDDPVPAQVDTMFDRGLAYLAKNQNQQGCWNDSMGSEPGVVGLCVIAFLAHGEDPNHGMYAGVIAKGLDYILSQQNQTNGYIGNSMYNHGFATLALAEAYGAVDNPKVAPALKKSVELILSAQKRNRSEAWRYTPDSTDADTTVSGCQLVALYAARNAGLPVPDEALKKGLAYMARCRGGDGSYGYTSASGGKPTLTAIGVLCLALAKEKEGKGFQSSLDFLKGQMSYRDRHYPYYFEYYMSQALFHADPETWNEWNTKNIRYLSTIQARDGSWPGNKGQSFNTAGSLLSLALNYRFLPIYEK</sequence>
<evidence type="ECO:0000313" key="1">
    <source>
        <dbReference type="EMBL" id="MCW1913914.1"/>
    </source>
</evidence>
<gene>
    <name evidence="1" type="ORF">OJ996_10030</name>
</gene>
<dbReference type="Gene3D" id="1.50.10.20">
    <property type="match status" value="2"/>
</dbReference>
<dbReference type="EMBL" id="JAPDDR010000004">
    <property type="protein sequence ID" value="MCW1913914.1"/>
    <property type="molecule type" value="Genomic_DNA"/>
</dbReference>
<name>A0ABT3G2Z5_9BACT</name>
<dbReference type="RefSeq" id="WP_264513415.1">
    <property type="nucleotide sequence ID" value="NZ_JAPDDR010000004.1"/>
</dbReference>
<keyword evidence="2" id="KW-1185">Reference proteome</keyword>
<dbReference type="SUPFAM" id="SSF48239">
    <property type="entry name" value="Terpenoid cyclases/Protein prenyltransferases"/>
    <property type="match status" value="1"/>
</dbReference>
<accession>A0ABT3G2Z5</accession>
<protein>
    <submittedName>
        <fullName evidence="1">Terpene cyclase/mutase family protein</fullName>
    </submittedName>
</protein>
<dbReference type="CDD" id="cd00688">
    <property type="entry name" value="ISOPREN_C2_like"/>
    <property type="match status" value="1"/>
</dbReference>
<dbReference type="Proteomes" id="UP001165653">
    <property type="component" value="Unassembled WGS sequence"/>
</dbReference>